<dbReference type="Proteomes" id="UP000830293">
    <property type="component" value="Segment"/>
</dbReference>
<reference evidence="1" key="1">
    <citation type="submission" date="2020-04" db="EMBL/GenBank/DDBJ databases">
        <title>A mysterious 80 nm amoeba virus with a near complete 'ORFan genome' challenges the classification of DNA viruses.</title>
        <authorList>
            <person name="Boratto P.V.M."/>
            <person name="Oliveira G.P."/>
            <person name="Machado T.B."/>
            <person name="Andrade A.C.S.P."/>
            <person name="Baudoin J.P."/>
            <person name="Klose T."/>
            <person name="Azza S."/>
            <person name="Decloquement P."/>
            <person name="Chabriere E."/>
            <person name="Colson P."/>
            <person name="Levasseur A."/>
            <person name="La Scola B."/>
            <person name="Abrahao J.S."/>
        </authorList>
    </citation>
    <scope>NUCLEOTIDE SEQUENCE</scope>
    <source>
        <strain evidence="1">BHMG</strain>
    </source>
</reference>
<proteinExistence type="predicted"/>
<evidence type="ECO:0000313" key="1">
    <source>
        <dbReference type="EMBL" id="QKE44392.1"/>
    </source>
</evidence>
<dbReference type="EMBL" id="MT293574">
    <property type="protein sequence ID" value="QKE44392.1"/>
    <property type="molecule type" value="Genomic_DNA"/>
</dbReference>
<accession>A0AAE7E229</accession>
<dbReference type="GeneID" id="80539275"/>
<name>A0AAE7E229_9VIRU</name>
<dbReference type="KEGG" id="vg:80539275"/>
<sequence length="40" mass="4319">MVFALYRGKLKKGGLGKKLAFFSGVGQKKNGVEKRGSADF</sequence>
<protein>
    <submittedName>
        <fullName evidence="1">Uncharacterized protein</fullName>
    </submittedName>
</protein>
<evidence type="ECO:0000313" key="2">
    <source>
        <dbReference type="Proteomes" id="UP000830293"/>
    </source>
</evidence>
<keyword evidence="2" id="KW-1185">Reference proteome</keyword>
<organism evidence="1 2">
    <name type="scientific">Yaravirus sp. 'brasiliensis'</name>
    <dbReference type="NCBI Taxonomy" id="2739681"/>
    <lineage>
        <taxon>Viruses</taxon>
        <taxon>Varidnaviria</taxon>
        <taxon>Bamfordvirae</taxon>
        <taxon>Nucleocytoviricota</taxon>
        <taxon>Mriyaviricetes</taxon>
        <taxon>Yaraviridae</taxon>
        <taxon>Yaravirus</taxon>
        <taxon>Yaravirus brasiliense</taxon>
    </lineage>
</organism>
<dbReference type="RefSeq" id="YP_010800639.1">
    <property type="nucleotide sequence ID" value="NC_076895.1"/>
</dbReference>